<dbReference type="Gene3D" id="3.40.50.1980">
    <property type="entry name" value="Nitrogenase molybdenum iron protein domain"/>
    <property type="match status" value="2"/>
</dbReference>
<dbReference type="AlphaFoldDB" id="A0A1H3W290"/>
<evidence type="ECO:0000256" key="2">
    <source>
        <dbReference type="ARBA" id="ARBA00015915"/>
    </source>
</evidence>
<evidence type="ECO:0000313" key="8">
    <source>
        <dbReference type="EMBL" id="SDZ81227.1"/>
    </source>
</evidence>
<dbReference type="PANTHER" id="PTHR42953:SF3">
    <property type="entry name" value="HIGH-AFFINITY ZINC UPTAKE SYSTEM PROTEIN ZNUA"/>
    <property type="match status" value="1"/>
</dbReference>
<feature type="compositionally biased region" description="Basic and acidic residues" evidence="6">
    <location>
        <begin position="125"/>
        <end position="173"/>
    </location>
</feature>
<dbReference type="Proteomes" id="UP000198703">
    <property type="component" value="Unassembled WGS sequence"/>
</dbReference>
<feature type="chain" id="PRO_5011730979" description="High-affinity zinc uptake system protein ZnuA" evidence="7">
    <location>
        <begin position="22"/>
        <end position="391"/>
    </location>
</feature>
<keyword evidence="9" id="KW-1185">Reference proteome</keyword>
<name>A0A1H3W290_9RHOB</name>
<evidence type="ECO:0000256" key="3">
    <source>
        <dbReference type="ARBA" id="ARBA00022448"/>
    </source>
</evidence>
<reference evidence="8 9" key="1">
    <citation type="submission" date="2016-10" db="EMBL/GenBank/DDBJ databases">
        <authorList>
            <person name="de Groot N.N."/>
        </authorList>
    </citation>
    <scope>NUCLEOTIDE SEQUENCE [LARGE SCALE GENOMIC DNA]</scope>
    <source>
        <strain evidence="8 9">DSM 15345</strain>
    </source>
</reference>
<dbReference type="SUPFAM" id="SSF53807">
    <property type="entry name" value="Helical backbone' metal receptor"/>
    <property type="match status" value="1"/>
</dbReference>
<evidence type="ECO:0000256" key="5">
    <source>
        <dbReference type="ARBA" id="ARBA00022906"/>
    </source>
</evidence>
<feature type="compositionally biased region" description="Basic and acidic residues" evidence="6">
    <location>
        <begin position="181"/>
        <end position="215"/>
    </location>
</feature>
<keyword evidence="5" id="KW-0406">Ion transport</keyword>
<feature type="signal peptide" evidence="7">
    <location>
        <begin position="1"/>
        <end position="21"/>
    </location>
</feature>
<dbReference type="PANTHER" id="PTHR42953">
    <property type="entry name" value="HIGH-AFFINITY ZINC UPTAKE SYSTEM PROTEIN ZNUA-RELATED"/>
    <property type="match status" value="1"/>
</dbReference>
<keyword evidence="5" id="KW-0862">Zinc</keyword>
<evidence type="ECO:0000256" key="1">
    <source>
        <dbReference type="ARBA" id="ARBA00011028"/>
    </source>
</evidence>
<dbReference type="OrthoDB" id="7346865at2"/>
<keyword evidence="5" id="KW-0864">Zinc transport</keyword>
<gene>
    <name evidence="8" type="ORF">SAMN05444370_101476</name>
</gene>
<comment type="similarity">
    <text evidence="1">Belongs to the bacterial solute-binding protein 9 family.</text>
</comment>
<evidence type="ECO:0000256" key="7">
    <source>
        <dbReference type="SAM" id="SignalP"/>
    </source>
</evidence>
<organism evidence="8 9">
    <name type="scientific">Rubrimonas cliftonensis</name>
    <dbReference type="NCBI Taxonomy" id="89524"/>
    <lineage>
        <taxon>Bacteria</taxon>
        <taxon>Pseudomonadati</taxon>
        <taxon>Pseudomonadota</taxon>
        <taxon>Alphaproteobacteria</taxon>
        <taxon>Rhodobacterales</taxon>
        <taxon>Paracoccaceae</taxon>
        <taxon>Rubrimonas</taxon>
    </lineage>
</organism>
<dbReference type="GO" id="GO:0046872">
    <property type="term" value="F:metal ion binding"/>
    <property type="evidence" value="ECO:0007669"/>
    <property type="project" value="InterPro"/>
</dbReference>
<evidence type="ECO:0000256" key="6">
    <source>
        <dbReference type="SAM" id="MobiDB-lite"/>
    </source>
</evidence>
<protein>
    <recommendedName>
        <fullName evidence="2">High-affinity zinc uptake system protein ZnuA</fullName>
    </recommendedName>
</protein>
<dbReference type="GO" id="GO:0006829">
    <property type="term" value="P:zinc ion transport"/>
    <property type="evidence" value="ECO:0007669"/>
    <property type="project" value="UniProtKB-KW"/>
</dbReference>
<dbReference type="STRING" id="89524.SAMN05444370_101476"/>
<accession>A0A1H3W290</accession>
<proteinExistence type="inferred from homology"/>
<dbReference type="Pfam" id="PF01297">
    <property type="entry name" value="ZnuA"/>
    <property type="match status" value="1"/>
</dbReference>
<evidence type="ECO:0000313" key="9">
    <source>
        <dbReference type="Proteomes" id="UP000198703"/>
    </source>
</evidence>
<evidence type="ECO:0000256" key="4">
    <source>
        <dbReference type="ARBA" id="ARBA00022729"/>
    </source>
</evidence>
<keyword evidence="3" id="KW-0813">Transport</keyword>
<sequence length="391" mass="40274">MAKGMAAAMVLCGSMALGAGAAAAPRVAVDIGPAHAVAARVMAGVGAPGLLMRPGASPHGYAMRPSEARALQSAQLVIWVGPSLTPWLEDAVETLGGDAAQLRLSDVPGAARLPVRTGAAFPAHAHGEEHDDEGHEDHAHDDHSHDDHAHDAGHGDHDEHGKHADHADDDHADANQVGHAGEGHDGRAAHEEHGAHVAHAAHDHAAQDDHDDHGHAALGFDPHMWLDPMNAAAWAEAMAEALAEADPANAAAYHANAAGARAEYVALAAEVAETLAPVRGRSYLVFHDAYQYFESRFDMPAAGAVSVSEATSPGAARVAEAREVVRTSGAVCVFSEPQFEPALVATVIEGSDARAGVLDPIGAQLEPGAGMYPALIRRLAAGMVDCLSAAM</sequence>
<dbReference type="RefSeq" id="WP_093247979.1">
    <property type="nucleotide sequence ID" value="NZ_FNQM01000001.1"/>
</dbReference>
<feature type="region of interest" description="Disordered" evidence="6">
    <location>
        <begin position="125"/>
        <end position="215"/>
    </location>
</feature>
<dbReference type="InterPro" id="IPR006127">
    <property type="entry name" value="ZnuA-like"/>
</dbReference>
<keyword evidence="4 7" id="KW-0732">Signal</keyword>
<dbReference type="EMBL" id="FNQM01000001">
    <property type="protein sequence ID" value="SDZ81227.1"/>
    <property type="molecule type" value="Genomic_DNA"/>
</dbReference>
<dbReference type="InterPro" id="IPR050492">
    <property type="entry name" value="Bact_metal-bind_prot9"/>
</dbReference>